<accession>A0ABN5ZMS8</accession>
<feature type="compositionally biased region" description="Low complexity" evidence="1">
    <location>
        <begin position="121"/>
        <end position="146"/>
    </location>
</feature>
<dbReference type="RefSeq" id="WP_077742108.1">
    <property type="nucleotide sequence ID" value="NZ_AP022579.1"/>
</dbReference>
<evidence type="ECO:0000256" key="1">
    <source>
        <dbReference type="SAM" id="MobiDB-lite"/>
    </source>
</evidence>
<sequence length="146" mass="14079">MGNFVKTAAAGAMLGGSLLFTVGLGMAHAAPDTAGDGKVNLTLGNISVLENVDDAAAAQIAAGVCENTDTASLTTAVQGVDANGSDHVVCTNNLGTISFSQNGTTERPGSAPQGTAPHSLAPTTAPMAPTTVAPGGTHSSSGTDGS</sequence>
<gene>
    <name evidence="3" type="ORF">MBOE_60850</name>
</gene>
<feature type="signal peptide" evidence="2">
    <location>
        <begin position="1"/>
        <end position="29"/>
    </location>
</feature>
<feature type="compositionally biased region" description="Polar residues" evidence="1">
    <location>
        <begin position="98"/>
        <end position="107"/>
    </location>
</feature>
<evidence type="ECO:0008006" key="5">
    <source>
        <dbReference type="Google" id="ProtNLM"/>
    </source>
</evidence>
<organism evidence="3 4">
    <name type="scientific">Mycolicibacterium boenickei</name>
    <dbReference type="NCBI Taxonomy" id="146017"/>
    <lineage>
        <taxon>Bacteria</taxon>
        <taxon>Bacillati</taxon>
        <taxon>Actinomycetota</taxon>
        <taxon>Actinomycetes</taxon>
        <taxon>Mycobacteriales</taxon>
        <taxon>Mycobacteriaceae</taxon>
        <taxon>Mycolicibacterium</taxon>
    </lineage>
</organism>
<dbReference type="Proteomes" id="UP000466683">
    <property type="component" value="Chromosome"/>
</dbReference>
<feature type="chain" id="PRO_5046765746" description="Secreted protein" evidence="2">
    <location>
        <begin position="30"/>
        <end position="146"/>
    </location>
</feature>
<evidence type="ECO:0000313" key="3">
    <source>
        <dbReference type="EMBL" id="BBX94436.1"/>
    </source>
</evidence>
<keyword evidence="2" id="KW-0732">Signal</keyword>
<proteinExistence type="predicted"/>
<name>A0ABN5ZMS8_9MYCO</name>
<evidence type="ECO:0000313" key="4">
    <source>
        <dbReference type="Proteomes" id="UP000466683"/>
    </source>
</evidence>
<protein>
    <recommendedName>
        <fullName evidence="5">Secreted protein</fullName>
    </recommendedName>
</protein>
<keyword evidence="4" id="KW-1185">Reference proteome</keyword>
<feature type="region of interest" description="Disordered" evidence="1">
    <location>
        <begin position="98"/>
        <end position="146"/>
    </location>
</feature>
<evidence type="ECO:0000256" key="2">
    <source>
        <dbReference type="SAM" id="SignalP"/>
    </source>
</evidence>
<reference evidence="3 4" key="1">
    <citation type="journal article" date="2019" name="Emerg. Microbes Infect.">
        <title>Comprehensive subspecies identification of 175 nontuberculous mycobacteria species based on 7547 genomic profiles.</title>
        <authorList>
            <person name="Matsumoto Y."/>
            <person name="Kinjo T."/>
            <person name="Motooka D."/>
            <person name="Nabeya D."/>
            <person name="Jung N."/>
            <person name="Uechi K."/>
            <person name="Horii T."/>
            <person name="Iida T."/>
            <person name="Fujita J."/>
            <person name="Nakamura S."/>
        </authorList>
    </citation>
    <scope>NUCLEOTIDE SEQUENCE [LARGE SCALE GENOMIC DNA]</scope>
    <source>
        <strain evidence="3 4">JCM 15653</strain>
    </source>
</reference>
<dbReference type="EMBL" id="AP022579">
    <property type="protein sequence ID" value="BBX94436.1"/>
    <property type="molecule type" value="Genomic_DNA"/>
</dbReference>